<gene>
    <name evidence="2" type="ORF">K1Y72_05140</name>
</gene>
<accession>A0ABS7FMZ1</accession>
<evidence type="ECO:0000313" key="2">
    <source>
        <dbReference type="EMBL" id="MBW8481745.1"/>
    </source>
</evidence>
<keyword evidence="1" id="KW-0732">Signal</keyword>
<feature type="chain" id="PRO_5045640951" description="Carboxypeptidase regulatory-like domain-containing protein" evidence="1">
    <location>
        <begin position="26"/>
        <end position="648"/>
    </location>
</feature>
<keyword evidence="3" id="KW-1185">Reference proteome</keyword>
<sequence length="648" mass="66990">MRGYLAGLTALGVVVATLSPAAAWADPGVAILQAVLNTAGTTTVRGYVKIDAAAPDGVAKVSVKLRTKGADAPYAALDDLARRNGTAQQGTWTAGPIELRPGRTYLDVEVTDADGDRTTRTAAAFADSPGGTATAFGPYAVAGTARLNQGAVTAPFGAELDLVGPQPERVDAALYRAGTDEQVADFGTLAASTSGTQVTYRSAAKADVPVGDYEIVTTQWSQGDAVRRRSGTVQRRLARTLTELTATPSAADVDHPTVTVTGQVEDAATGVPQQGVPISVPDTDATAVTGADGRFTLRLDVTGGVTRTVVAGGDDRYAGVRKDVQIGWHRLPTQLSLTATAATRVGQKVTLSGVLERRSGDVWTPLAGRAVRLSLAEGTTVTPVGQAVTDAAGRYSAQVVVTGSGRWIADYDTPDDRGFTPAEASTDHRSVAYSSAVKGFTVTPSALASSGNVTARGQVVRTLANGTVEPVPAGHHVFFQFSADGRTWDYAVAGTTGAQGRFTIAAKATRTGFWRAYYDGIDSTTFTTPNADATSAAVKVTVGAKTAFSGFNASPEPVKKGRTITVGGKLNRYLGGKWKPAGAGASIGIYFKAKGATAWTLLATAKTTSTGTFAKKFKASKDGTWYASYKGSTTYLGSTSAGDYVDVR</sequence>
<dbReference type="Proteomes" id="UP000774570">
    <property type="component" value="Unassembled WGS sequence"/>
</dbReference>
<feature type="signal peptide" evidence="1">
    <location>
        <begin position="1"/>
        <end position="25"/>
    </location>
</feature>
<dbReference type="RefSeq" id="WP_220163745.1">
    <property type="nucleotide sequence ID" value="NZ_JAIBOA010000003.1"/>
</dbReference>
<protein>
    <recommendedName>
        <fullName evidence="4">Carboxypeptidase regulatory-like domain-containing protein</fullName>
    </recommendedName>
</protein>
<dbReference type="EMBL" id="JAIBOA010000003">
    <property type="protein sequence ID" value="MBW8481745.1"/>
    <property type="molecule type" value="Genomic_DNA"/>
</dbReference>
<name>A0ABS7FMZ1_9ACTN</name>
<dbReference type="Gene3D" id="2.60.40.1120">
    <property type="entry name" value="Carboxypeptidase-like, regulatory domain"/>
    <property type="match status" value="1"/>
</dbReference>
<organism evidence="2 3">
    <name type="scientific">Actinomadura parmotrematis</name>
    <dbReference type="NCBI Taxonomy" id="2864039"/>
    <lineage>
        <taxon>Bacteria</taxon>
        <taxon>Bacillati</taxon>
        <taxon>Actinomycetota</taxon>
        <taxon>Actinomycetes</taxon>
        <taxon>Streptosporangiales</taxon>
        <taxon>Thermomonosporaceae</taxon>
        <taxon>Actinomadura</taxon>
    </lineage>
</organism>
<evidence type="ECO:0000313" key="3">
    <source>
        <dbReference type="Proteomes" id="UP000774570"/>
    </source>
</evidence>
<dbReference type="InterPro" id="IPR008969">
    <property type="entry name" value="CarboxyPept-like_regulatory"/>
</dbReference>
<dbReference type="SUPFAM" id="SSF49464">
    <property type="entry name" value="Carboxypeptidase regulatory domain-like"/>
    <property type="match status" value="1"/>
</dbReference>
<evidence type="ECO:0008006" key="4">
    <source>
        <dbReference type="Google" id="ProtNLM"/>
    </source>
</evidence>
<comment type="caution">
    <text evidence="2">The sequence shown here is derived from an EMBL/GenBank/DDBJ whole genome shotgun (WGS) entry which is preliminary data.</text>
</comment>
<proteinExistence type="predicted"/>
<evidence type="ECO:0000256" key="1">
    <source>
        <dbReference type="SAM" id="SignalP"/>
    </source>
</evidence>
<reference evidence="2 3" key="1">
    <citation type="submission" date="2021-07" db="EMBL/GenBank/DDBJ databases">
        <title>Actinomadura sp. PM05-2 isolated from lichen.</title>
        <authorList>
            <person name="Somphong A."/>
            <person name="Phongsopitanun W."/>
            <person name="Tanasupawat S."/>
            <person name="Peongsungnone V."/>
        </authorList>
    </citation>
    <scope>NUCLEOTIDE SEQUENCE [LARGE SCALE GENOMIC DNA]</scope>
    <source>
        <strain evidence="2 3">PM05-2</strain>
    </source>
</reference>